<dbReference type="AlphaFoldDB" id="A0A9D4J9H0"/>
<dbReference type="EMBL" id="JAIWYP010000007">
    <property type="protein sequence ID" value="KAH3801184.1"/>
    <property type="molecule type" value="Genomic_DNA"/>
</dbReference>
<gene>
    <name evidence="2" type="ORF">DPMN_154831</name>
</gene>
<protein>
    <submittedName>
        <fullName evidence="2">Uncharacterized protein</fullName>
    </submittedName>
</protein>
<reference evidence="2" key="2">
    <citation type="submission" date="2020-11" db="EMBL/GenBank/DDBJ databases">
        <authorList>
            <person name="McCartney M.A."/>
            <person name="Auch B."/>
            <person name="Kono T."/>
            <person name="Mallez S."/>
            <person name="Becker A."/>
            <person name="Gohl D.M."/>
            <person name="Silverstein K.A.T."/>
            <person name="Koren S."/>
            <person name="Bechman K.B."/>
            <person name="Herman A."/>
            <person name="Abrahante J.E."/>
            <person name="Garbe J."/>
        </authorList>
    </citation>
    <scope>NUCLEOTIDE SEQUENCE</scope>
    <source>
        <strain evidence="2">Duluth1</strain>
        <tissue evidence="2">Whole animal</tissue>
    </source>
</reference>
<keyword evidence="3" id="KW-1185">Reference proteome</keyword>
<feature type="region of interest" description="Disordered" evidence="1">
    <location>
        <begin position="94"/>
        <end position="117"/>
    </location>
</feature>
<evidence type="ECO:0000313" key="2">
    <source>
        <dbReference type="EMBL" id="KAH3801184.1"/>
    </source>
</evidence>
<proteinExistence type="predicted"/>
<sequence>MAGGAGTIPHGVHHRSGSKHANADALSRIAPPLSPCPSYVTGTKPRDLPCGGCQYCTKADQQWGSFTEEVDNAIGLSTGSSLSFAKVHFIQETSPVDPHDKSSAGTRPKQGPQHDGRVWDPGGQVSECMVWSDQLNNGLHAEVLQKSCNCDSCFEIAISHDPLNVCTIKSQLEATPEVPASWGFTNQELCSAQGRDTNLQFILSWLLENKASDEGVLFLSSPEAKYFWIKKEMFSLLDNVLFRKKDDSPELELVVPQELKEQAIRWHQDIPSSGHQGVAHTKAQLKEK</sequence>
<feature type="region of interest" description="Disordered" evidence="1">
    <location>
        <begin position="1"/>
        <end position="22"/>
    </location>
</feature>
<accession>A0A9D4J9H0</accession>
<reference evidence="2" key="1">
    <citation type="journal article" date="2019" name="bioRxiv">
        <title>The Genome of the Zebra Mussel, Dreissena polymorpha: A Resource for Invasive Species Research.</title>
        <authorList>
            <person name="McCartney M.A."/>
            <person name="Auch B."/>
            <person name="Kono T."/>
            <person name="Mallez S."/>
            <person name="Zhang Y."/>
            <person name="Obille A."/>
            <person name="Becker A."/>
            <person name="Abrahante J.E."/>
            <person name="Garbe J."/>
            <person name="Badalamenti J.P."/>
            <person name="Herman A."/>
            <person name="Mangelson H."/>
            <person name="Liachko I."/>
            <person name="Sullivan S."/>
            <person name="Sone E.D."/>
            <person name="Koren S."/>
            <person name="Silverstein K.A.T."/>
            <person name="Beckman K.B."/>
            <person name="Gohl D.M."/>
        </authorList>
    </citation>
    <scope>NUCLEOTIDE SEQUENCE</scope>
    <source>
        <strain evidence="2">Duluth1</strain>
        <tissue evidence="2">Whole animal</tissue>
    </source>
</reference>
<name>A0A9D4J9H0_DREPO</name>
<comment type="caution">
    <text evidence="2">The sequence shown here is derived from an EMBL/GenBank/DDBJ whole genome shotgun (WGS) entry which is preliminary data.</text>
</comment>
<dbReference type="Proteomes" id="UP000828390">
    <property type="component" value="Unassembled WGS sequence"/>
</dbReference>
<organism evidence="2 3">
    <name type="scientific">Dreissena polymorpha</name>
    <name type="common">Zebra mussel</name>
    <name type="synonym">Mytilus polymorpha</name>
    <dbReference type="NCBI Taxonomy" id="45954"/>
    <lineage>
        <taxon>Eukaryota</taxon>
        <taxon>Metazoa</taxon>
        <taxon>Spiralia</taxon>
        <taxon>Lophotrochozoa</taxon>
        <taxon>Mollusca</taxon>
        <taxon>Bivalvia</taxon>
        <taxon>Autobranchia</taxon>
        <taxon>Heteroconchia</taxon>
        <taxon>Euheterodonta</taxon>
        <taxon>Imparidentia</taxon>
        <taxon>Neoheterodontei</taxon>
        <taxon>Myida</taxon>
        <taxon>Dreissenoidea</taxon>
        <taxon>Dreissenidae</taxon>
        <taxon>Dreissena</taxon>
    </lineage>
</organism>
<feature type="region of interest" description="Disordered" evidence="1">
    <location>
        <begin position="268"/>
        <end position="288"/>
    </location>
</feature>
<evidence type="ECO:0000256" key="1">
    <source>
        <dbReference type="SAM" id="MobiDB-lite"/>
    </source>
</evidence>
<evidence type="ECO:0000313" key="3">
    <source>
        <dbReference type="Proteomes" id="UP000828390"/>
    </source>
</evidence>